<evidence type="ECO:0000313" key="1">
    <source>
        <dbReference type="EMBL" id="CAK90669.1"/>
    </source>
</evidence>
<dbReference type="EMBL" id="CT868660">
    <property type="protein sequence ID" value="CAK90669.1"/>
    <property type="molecule type" value="Genomic_DNA"/>
</dbReference>
<organism evidence="1 2">
    <name type="scientific">Paramecium tetraurelia</name>
    <dbReference type="NCBI Taxonomy" id="5888"/>
    <lineage>
        <taxon>Eukaryota</taxon>
        <taxon>Sar</taxon>
        <taxon>Alveolata</taxon>
        <taxon>Ciliophora</taxon>
        <taxon>Intramacronucleata</taxon>
        <taxon>Oligohymenophorea</taxon>
        <taxon>Peniculida</taxon>
        <taxon>Parameciidae</taxon>
        <taxon>Paramecium</taxon>
    </lineage>
</organism>
<sequence>MLQDYINRFLITFEQYNLELAIIRQSEPFICLIQVISDRIKQNRQRMILKVGAQMLILRLFRTIINPTFLKHSNNLKMNYSYCDYYFKVQICSASNK</sequence>
<dbReference type="RefSeq" id="XP_001458066.1">
    <property type="nucleotide sequence ID" value="XM_001458029.1"/>
</dbReference>
<dbReference type="HOGENOM" id="CLU_2351179_0_0_1"/>
<gene>
    <name evidence="1" type="ORF">GSPATT00003531001</name>
</gene>
<dbReference type="GeneID" id="5043851"/>
<name>A0E5V2_PARTE</name>
<dbReference type="InParanoid" id="A0E5V2"/>
<dbReference type="AlphaFoldDB" id="A0E5V2"/>
<evidence type="ECO:0000313" key="2">
    <source>
        <dbReference type="Proteomes" id="UP000000600"/>
    </source>
</evidence>
<reference evidence="1 2" key="1">
    <citation type="journal article" date="2006" name="Nature">
        <title>Global trends of whole-genome duplications revealed by the ciliate Paramecium tetraurelia.</title>
        <authorList>
            <consortium name="Genoscope"/>
            <person name="Aury J.-M."/>
            <person name="Jaillon O."/>
            <person name="Duret L."/>
            <person name="Noel B."/>
            <person name="Jubin C."/>
            <person name="Porcel B.M."/>
            <person name="Segurens B."/>
            <person name="Daubin V."/>
            <person name="Anthouard V."/>
            <person name="Aiach N."/>
            <person name="Arnaiz O."/>
            <person name="Billaut A."/>
            <person name="Beisson J."/>
            <person name="Blanc I."/>
            <person name="Bouhouche K."/>
            <person name="Camara F."/>
            <person name="Duharcourt S."/>
            <person name="Guigo R."/>
            <person name="Gogendeau D."/>
            <person name="Katinka M."/>
            <person name="Keller A.-M."/>
            <person name="Kissmehl R."/>
            <person name="Klotz C."/>
            <person name="Koll F."/>
            <person name="Le Moue A."/>
            <person name="Lepere C."/>
            <person name="Malinsky S."/>
            <person name="Nowacki M."/>
            <person name="Nowak J.K."/>
            <person name="Plattner H."/>
            <person name="Poulain J."/>
            <person name="Ruiz F."/>
            <person name="Serrano V."/>
            <person name="Zagulski M."/>
            <person name="Dessen P."/>
            <person name="Betermier M."/>
            <person name="Weissenbach J."/>
            <person name="Scarpelli C."/>
            <person name="Schachter V."/>
            <person name="Sperling L."/>
            <person name="Meyer E."/>
            <person name="Cohen J."/>
            <person name="Wincker P."/>
        </authorList>
    </citation>
    <scope>NUCLEOTIDE SEQUENCE [LARGE SCALE GENOMIC DNA]</scope>
    <source>
        <strain evidence="1 2">Stock d4-2</strain>
    </source>
</reference>
<keyword evidence="2" id="KW-1185">Reference proteome</keyword>
<accession>A0E5V2</accession>
<protein>
    <submittedName>
        <fullName evidence="1">Uncharacterized protein</fullName>
    </submittedName>
</protein>
<proteinExistence type="predicted"/>
<dbReference type="KEGG" id="ptm:GSPATT00003531001"/>
<dbReference type="Proteomes" id="UP000000600">
    <property type="component" value="Unassembled WGS sequence"/>
</dbReference>